<organism evidence="2 3">
    <name type="scientific">Coprinellus micaceus</name>
    <name type="common">Glistening ink-cap mushroom</name>
    <name type="synonym">Coprinus micaceus</name>
    <dbReference type="NCBI Taxonomy" id="71717"/>
    <lineage>
        <taxon>Eukaryota</taxon>
        <taxon>Fungi</taxon>
        <taxon>Dikarya</taxon>
        <taxon>Basidiomycota</taxon>
        <taxon>Agaricomycotina</taxon>
        <taxon>Agaricomycetes</taxon>
        <taxon>Agaricomycetidae</taxon>
        <taxon>Agaricales</taxon>
        <taxon>Agaricineae</taxon>
        <taxon>Psathyrellaceae</taxon>
        <taxon>Coprinellus</taxon>
    </lineage>
</organism>
<sequence length="414" mass="43776">MSSNWNGVQYNIYSASHGGILQFGSAGSGLFATLGADVRDVSQQWIIHPSGAQYGFSIENWEFGNYASVDSDPWVRSSTAPRTWYLVPIGNNVNGLICNEPGCSLVWAPLSLVDPLRSDSNDVVLVQRSGATFELWQFVEAGTSTVRPGNMGTSASSQTSITTTTPHSSVLPSTTTTTTTATAASLFTTTETWSSSTEIGTIFETSSTRSYPPAATRPALRSCAPCGNSQCSFTPSGEPVTAMYSVLIGQPVANCNSGSQESTTTKFGGTYELQKSFSVEVTSGAGLGFLGPSISAETKVGTANTTRIERAQEIEVTIRPGQIGALVANITYVTTPGQIRVDRSTLAFVSVEPENVLGYSVVYTSCDSQFQALTLPKVECTPKSSGFTSMPGAFGRQSMIYLALILLGSLSSLF</sequence>
<accession>A0A4Y7TEI0</accession>
<reference evidence="2 3" key="1">
    <citation type="journal article" date="2019" name="Nat. Ecol. Evol.">
        <title>Megaphylogeny resolves global patterns of mushroom evolution.</title>
        <authorList>
            <person name="Varga T."/>
            <person name="Krizsan K."/>
            <person name="Foldi C."/>
            <person name="Dima B."/>
            <person name="Sanchez-Garcia M."/>
            <person name="Sanchez-Ramirez S."/>
            <person name="Szollosi G.J."/>
            <person name="Szarkandi J.G."/>
            <person name="Papp V."/>
            <person name="Albert L."/>
            <person name="Andreopoulos W."/>
            <person name="Angelini C."/>
            <person name="Antonin V."/>
            <person name="Barry K.W."/>
            <person name="Bougher N.L."/>
            <person name="Buchanan P."/>
            <person name="Buyck B."/>
            <person name="Bense V."/>
            <person name="Catcheside P."/>
            <person name="Chovatia M."/>
            <person name="Cooper J."/>
            <person name="Damon W."/>
            <person name="Desjardin D."/>
            <person name="Finy P."/>
            <person name="Geml J."/>
            <person name="Haridas S."/>
            <person name="Hughes K."/>
            <person name="Justo A."/>
            <person name="Karasinski D."/>
            <person name="Kautmanova I."/>
            <person name="Kiss B."/>
            <person name="Kocsube S."/>
            <person name="Kotiranta H."/>
            <person name="LaButti K.M."/>
            <person name="Lechner B.E."/>
            <person name="Liimatainen K."/>
            <person name="Lipzen A."/>
            <person name="Lukacs Z."/>
            <person name="Mihaltcheva S."/>
            <person name="Morgado L.N."/>
            <person name="Niskanen T."/>
            <person name="Noordeloos M.E."/>
            <person name="Ohm R.A."/>
            <person name="Ortiz-Santana B."/>
            <person name="Ovrebo C."/>
            <person name="Racz N."/>
            <person name="Riley R."/>
            <person name="Savchenko A."/>
            <person name="Shiryaev A."/>
            <person name="Soop K."/>
            <person name="Spirin V."/>
            <person name="Szebenyi C."/>
            <person name="Tomsovsky M."/>
            <person name="Tulloss R.E."/>
            <person name="Uehling J."/>
            <person name="Grigoriev I.V."/>
            <person name="Vagvolgyi C."/>
            <person name="Papp T."/>
            <person name="Martin F.M."/>
            <person name="Miettinen O."/>
            <person name="Hibbett D.S."/>
            <person name="Nagy L.G."/>
        </authorList>
    </citation>
    <scope>NUCLEOTIDE SEQUENCE [LARGE SCALE GENOMIC DNA]</scope>
    <source>
        <strain evidence="2 3">FP101781</strain>
    </source>
</reference>
<proteinExistence type="predicted"/>
<keyword evidence="3" id="KW-1185">Reference proteome</keyword>
<protein>
    <submittedName>
        <fullName evidence="2">Uncharacterized protein</fullName>
    </submittedName>
</protein>
<evidence type="ECO:0000256" key="1">
    <source>
        <dbReference type="SAM" id="MobiDB-lite"/>
    </source>
</evidence>
<dbReference type="EMBL" id="QPFP01000015">
    <property type="protein sequence ID" value="TEB32586.1"/>
    <property type="molecule type" value="Genomic_DNA"/>
</dbReference>
<feature type="compositionally biased region" description="Low complexity" evidence="1">
    <location>
        <begin position="153"/>
        <end position="175"/>
    </location>
</feature>
<comment type="caution">
    <text evidence="2">The sequence shown here is derived from an EMBL/GenBank/DDBJ whole genome shotgun (WGS) entry which is preliminary data.</text>
</comment>
<dbReference type="AlphaFoldDB" id="A0A4Y7TEI0"/>
<dbReference type="Gene3D" id="2.80.10.50">
    <property type="match status" value="1"/>
</dbReference>
<evidence type="ECO:0000313" key="2">
    <source>
        <dbReference type="EMBL" id="TEB32586.1"/>
    </source>
</evidence>
<evidence type="ECO:0000313" key="3">
    <source>
        <dbReference type="Proteomes" id="UP000298030"/>
    </source>
</evidence>
<feature type="region of interest" description="Disordered" evidence="1">
    <location>
        <begin position="147"/>
        <end position="175"/>
    </location>
</feature>
<name>A0A4Y7TEI0_COPMI</name>
<gene>
    <name evidence="2" type="ORF">FA13DRAFT_1731787</name>
</gene>
<dbReference type="Proteomes" id="UP000298030">
    <property type="component" value="Unassembled WGS sequence"/>
</dbReference>
<dbReference type="OrthoDB" id="3033621at2759"/>